<dbReference type="InterPro" id="IPR003593">
    <property type="entry name" value="AAA+_ATPase"/>
</dbReference>
<dbReference type="InterPro" id="IPR050130">
    <property type="entry name" value="ClpA_ClpB"/>
</dbReference>
<evidence type="ECO:0000259" key="5">
    <source>
        <dbReference type="SMART" id="SM00382"/>
    </source>
</evidence>
<dbReference type="Gene3D" id="3.40.50.300">
    <property type="entry name" value="P-loop containing nucleotide triphosphate hydrolases"/>
    <property type="match status" value="2"/>
</dbReference>
<organism evidence="7 8">
    <name type="scientific">candidate division WWE3 bacterium</name>
    <dbReference type="NCBI Taxonomy" id="2053526"/>
    <lineage>
        <taxon>Bacteria</taxon>
        <taxon>Katanobacteria</taxon>
    </lineage>
</organism>
<dbReference type="InterPro" id="IPR003959">
    <property type="entry name" value="ATPase_AAA_core"/>
</dbReference>
<dbReference type="GO" id="GO:0034605">
    <property type="term" value="P:cellular response to heat"/>
    <property type="evidence" value="ECO:0007669"/>
    <property type="project" value="TreeGrafter"/>
</dbReference>
<dbReference type="InterPro" id="IPR027417">
    <property type="entry name" value="P-loop_NTPase"/>
</dbReference>
<evidence type="ECO:0000256" key="1">
    <source>
        <dbReference type="ARBA" id="ARBA00022741"/>
    </source>
</evidence>
<keyword evidence="2 7" id="KW-0067">ATP-binding</keyword>
<feature type="domain" description="AAA+ ATPase" evidence="5">
    <location>
        <begin position="269"/>
        <end position="398"/>
    </location>
</feature>
<dbReference type="Proteomes" id="UP000699691">
    <property type="component" value="Unassembled WGS sequence"/>
</dbReference>
<accession>A0A955LVW0</accession>
<dbReference type="PRINTS" id="PR00300">
    <property type="entry name" value="CLPPROTEASEA"/>
</dbReference>
<dbReference type="Pfam" id="PF00004">
    <property type="entry name" value="AAA"/>
    <property type="match status" value="1"/>
</dbReference>
<dbReference type="GO" id="GO:0008233">
    <property type="term" value="F:peptidase activity"/>
    <property type="evidence" value="ECO:0007669"/>
    <property type="project" value="UniProtKB-KW"/>
</dbReference>
<evidence type="ECO:0000313" key="7">
    <source>
        <dbReference type="EMBL" id="MCA9397703.1"/>
    </source>
</evidence>
<sequence length="769" mass="87411">MDALKTPLVIKIIRYPLWYFVNNYYFWVKFYSRTLILLNDLLGLPATIKNLFKPYKKDATPVGFAIGIIVRTAYTIGGGIFFLAVFVAITTAVCFYYTLPINAFLLAISISDYTWVNLLGVVLFIIPFIGYLIFVVFRTPAINAEGYPTKWEKSIYERLQLKPEAAIAAKENGSFEQFLKERKLSLIDYEITKQWIAHREWEKGRWKYWQDEYFQRNVGTNLGWVSGWMRESKYFTRDLTKEAVGSRVYPWQGLDELIDRVFTILVRDQHNNVLIVGDPGVGKTSTIYAIAKRMNAVGGYSVIELNLAGLLAGSGAQGDFERRFSNTMREFKGLDMLLVIENVEQLLEAGVAQYFYPTLQNGDFPIIATTTHKKMREVLEQEGTFLNAFEKISIPEPDMPDALFILQEKVPHFEDKYGVFITYQALRGTVDMAAQYITDKAFPTKAIDLLEETCASVQSGRFEGHGENKKAIDREHIEQMVTELTGIAVGTVSESESDKLIQLEKILQQKIVGQENAVTEIASAMRRARSGLVSGDRPIGSFLFLGPTGVGKTLTAKTFAEIYFGTSERMVRMDMSEYSEYGMVERFLDRISDLVREDPFSVVLLDEFEKADRKIHNLFLQILEDGLMTDTKGNVVDFKNTIIIATSNATDPEESFSPELRNRFDGIIQYAPLSNEQVQEITKHELRDITQKLYEKEIDVSFTPGLIAAIAELGFNPEYGARPVRRAIQDHVENPLAEALLQESIEAGARLLLDWQDGCLHIQHLENQQ</sequence>
<keyword evidence="1" id="KW-0547">Nucleotide-binding</keyword>
<dbReference type="Gene3D" id="1.10.8.60">
    <property type="match status" value="2"/>
</dbReference>
<dbReference type="Pfam" id="PF07724">
    <property type="entry name" value="AAA_2"/>
    <property type="match status" value="1"/>
</dbReference>
<dbReference type="PANTHER" id="PTHR11638">
    <property type="entry name" value="ATP-DEPENDENT CLP PROTEASE"/>
    <property type="match status" value="1"/>
</dbReference>
<evidence type="ECO:0000256" key="2">
    <source>
        <dbReference type="ARBA" id="ARBA00022840"/>
    </source>
</evidence>
<comment type="caution">
    <text evidence="7">The sequence shown here is derived from an EMBL/GenBank/DDBJ whole genome shotgun (WGS) entry which is preliminary data.</text>
</comment>
<dbReference type="CDD" id="cd19499">
    <property type="entry name" value="RecA-like_ClpB_Hsp104-like"/>
    <property type="match status" value="1"/>
</dbReference>
<keyword evidence="7" id="KW-0378">Hydrolase</keyword>
<feature type="transmembrane region" description="Helical" evidence="4">
    <location>
        <begin position="80"/>
        <end position="108"/>
    </location>
</feature>
<dbReference type="InterPro" id="IPR041546">
    <property type="entry name" value="ClpA/ClpB_AAA_lid"/>
</dbReference>
<dbReference type="Pfam" id="PF17871">
    <property type="entry name" value="AAA_lid_9"/>
    <property type="match status" value="1"/>
</dbReference>
<protein>
    <submittedName>
        <fullName evidence="7">ATP-dependent Clp protease ATP-binding subunit</fullName>
    </submittedName>
</protein>
<dbReference type="AlphaFoldDB" id="A0A955LVW0"/>
<evidence type="ECO:0000259" key="6">
    <source>
        <dbReference type="SMART" id="SM01086"/>
    </source>
</evidence>
<dbReference type="GO" id="GO:0005737">
    <property type="term" value="C:cytoplasm"/>
    <property type="evidence" value="ECO:0007669"/>
    <property type="project" value="TreeGrafter"/>
</dbReference>
<dbReference type="InterPro" id="IPR001270">
    <property type="entry name" value="ClpA/B"/>
</dbReference>
<reference evidence="7" key="1">
    <citation type="submission" date="2020-04" db="EMBL/GenBank/DDBJ databases">
        <authorList>
            <person name="Zhang T."/>
        </authorList>
    </citation>
    <scope>NUCLEOTIDE SEQUENCE</scope>
    <source>
        <strain evidence="7">HKST-UBA02</strain>
    </source>
</reference>
<dbReference type="GO" id="GO:0016887">
    <property type="term" value="F:ATP hydrolysis activity"/>
    <property type="evidence" value="ECO:0007669"/>
    <property type="project" value="InterPro"/>
</dbReference>
<dbReference type="PANTHER" id="PTHR11638:SF175">
    <property type="entry name" value="ATP-DEPENDENT CLP PROTEASE, ATP-BINDING SUBUNIT CLPC"/>
    <property type="match status" value="1"/>
</dbReference>
<keyword evidence="7" id="KW-0645">Protease</keyword>
<dbReference type="SMART" id="SM01086">
    <property type="entry name" value="ClpB_D2-small"/>
    <property type="match status" value="1"/>
</dbReference>
<feature type="domain" description="Clp ATPase C-terminal" evidence="6">
    <location>
        <begin position="673"/>
        <end position="762"/>
    </location>
</feature>
<evidence type="ECO:0000313" key="8">
    <source>
        <dbReference type="Proteomes" id="UP000699691"/>
    </source>
</evidence>
<gene>
    <name evidence="7" type="ORF">KC573_02640</name>
</gene>
<reference evidence="7" key="2">
    <citation type="journal article" date="2021" name="Microbiome">
        <title>Successional dynamics and alternative stable states in a saline activated sludge microbial community over 9 years.</title>
        <authorList>
            <person name="Wang Y."/>
            <person name="Ye J."/>
            <person name="Ju F."/>
            <person name="Liu L."/>
            <person name="Boyd J.A."/>
            <person name="Deng Y."/>
            <person name="Parks D.H."/>
            <person name="Jiang X."/>
            <person name="Yin X."/>
            <person name="Woodcroft B.J."/>
            <person name="Tyson G.W."/>
            <person name="Hugenholtz P."/>
            <person name="Polz M.F."/>
            <person name="Zhang T."/>
        </authorList>
    </citation>
    <scope>NUCLEOTIDE SEQUENCE</scope>
    <source>
        <strain evidence="7">HKST-UBA02</strain>
    </source>
</reference>
<keyword evidence="3" id="KW-0143">Chaperone</keyword>
<evidence type="ECO:0000256" key="3">
    <source>
        <dbReference type="ARBA" id="ARBA00023186"/>
    </source>
</evidence>
<dbReference type="GO" id="GO:0006508">
    <property type="term" value="P:proteolysis"/>
    <property type="evidence" value="ECO:0007669"/>
    <property type="project" value="UniProtKB-KW"/>
</dbReference>
<evidence type="ECO:0000256" key="4">
    <source>
        <dbReference type="SAM" id="Phobius"/>
    </source>
</evidence>
<proteinExistence type="predicted"/>
<dbReference type="CDD" id="cd00009">
    <property type="entry name" value="AAA"/>
    <property type="match status" value="1"/>
</dbReference>
<dbReference type="SMART" id="SM00382">
    <property type="entry name" value="AAA"/>
    <property type="match status" value="2"/>
</dbReference>
<feature type="domain" description="AAA+ ATPase" evidence="5">
    <location>
        <begin position="538"/>
        <end position="674"/>
    </location>
</feature>
<name>A0A955LVW0_UNCKA</name>
<dbReference type="SUPFAM" id="SSF52540">
    <property type="entry name" value="P-loop containing nucleoside triphosphate hydrolases"/>
    <property type="match status" value="2"/>
</dbReference>
<keyword evidence="4" id="KW-1133">Transmembrane helix</keyword>
<dbReference type="GO" id="GO:0005524">
    <property type="term" value="F:ATP binding"/>
    <property type="evidence" value="ECO:0007669"/>
    <property type="project" value="UniProtKB-KW"/>
</dbReference>
<dbReference type="InterPro" id="IPR019489">
    <property type="entry name" value="Clp_ATPase_C"/>
</dbReference>
<dbReference type="EMBL" id="JAGQKY010000109">
    <property type="protein sequence ID" value="MCA9397703.1"/>
    <property type="molecule type" value="Genomic_DNA"/>
</dbReference>
<feature type="transmembrane region" description="Helical" evidence="4">
    <location>
        <begin position="58"/>
        <end position="74"/>
    </location>
</feature>
<keyword evidence="4" id="KW-0472">Membrane</keyword>
<keyword evidence="4" id="KW-0812">Transmembrane</keyword>
<feature type="transmembrane region" description="Helical" evidence="4">
    <location>
        <begin position="115"/>
        <end position="137"/>
    </location>
</feature>